<sequence>MASRTLHSIRGLQTSPARLGLVPSLRGCQQPRFLRQSLFLGRDSSYPSRMQIRVFARYQSSTSQAQKNAPSSSGPRQTPPSVGAILRKGLDFSTLFSLAGKDGFRRLLRQSPGEFILALIALAGVTGVALYTVYLYFFYFYDTQFTRFPPDVAKSLRRALYYTNIKPDPKLAHKYYMRSLEQCNQNQLDPFSDDVLGIRIQVAAWLEKIGNFDGAITVLNGIAKDCLRWVETMEKGIAEGTVPLSGKIPVPKPDPAEQRAGEAPGAQGEEILPENLWRKRTRLLTKAVGTNVKLGELNASEYVMEPEESQARLTWAVETALKELKRRHDEGVKEDEGPWMSAAEIGGALEALARSYESRSQFQLALPLYFHALRLCESPCHRAVLMNNLAASFAQHPPHLPVTTLPGETPDPSQTSPLRIVGREQHLESALNWASNAHAHAADVKGDDRTPECDEACAVSLCNLGDISLMLGKKLEARRHFENCIAMSKEMGFTDGVKQAQAGLDRVKAQP</sequence>
<proteinExistence type="predicted"/>
<evidence type="ECO:0000313" key="3">
    <source>
        <dbReference type="EMBL" id="SPN97291.1"/>
    </source>
</evidence>
<dbReference type="AlphaFoldDB" id="A0AAE8MQY5"/>
<reference evidence="3" key="1">
    <citation type="submission" date="2018-03" db="EMBL/GenBank/DDBJ databases">
        <authorList>
            <person name="Guldener U."/>
        </authorList>
    </citation>
    <scope>NUCLEOTIDE SEQUENCE</scope>
</reference>
<dbReference type="InterPro" id="IPR019734">
    <property type="entry name" value="TPR_rpt"/>
</dbReference>
<comment type="caution">
    <text evidence="3">The sequence shown here is derived from an EMBL/GenBank/DDBJ whole genome shotgun (WGS) entry which is preliminary data.</text>
</comment>
<evidence type="ECO:0000313" key="4">
    <source>
        <dbReference type="Proteomes" id="UP001187682"/>
    </source>
</evidence>
<accession>A0AAE8MQY5</accession>
<dbReference type="PANTHER" id="PTHR28142">
    <property type="entry name" value="MITOCHONDRIAL INNER MEMBRANE I-AAA PROTEASE SUPERCOMPLEX SUBUNIT MGR3-RELATED"/>
    <property type="match status" value="1"/>
</dbReference>
<dbReference type="GO" id="GO:0031942">
    <property type="term" value="C:i-AAA complex"/>
    <property type="evidence" value="ECO:0007669"/>
    <property type="project" value="TreeGrafter"/>
</dbReference>
<dbReference type="PANTHER" id="PTHR28142:SF1">
    <property type="entry name" value="MITOCHONDRIAL INNER MEMBRANE I-AAA PROTEASE SUPERCOMPLEX SUBUNIT MGR3-RELATED"/>
    <property type="match status" value="1"/>
</dbReference>
<keyword evidence="2" id="KW-0472">Membrane</keyword>
<dbReference type="SMART" id="SM00028">
    <property type="entry name" value="TPR"/>
    <property type="match status" value="2"/>
</dbReference>
<protein>
    <recommendedName>
        <fullName evidence="5">TPR domain-containing protein</fullName>
    </recommendedName>
</protein>
<evidence type="ECO:0008006" key="5">
    <source>
        <dbReference type="Google" id="ProtNLM"/>
    </source>
</evidence>
<dbReference type="InterPro" id="IPR011990">
    <property type="entry name" value="TPR-like_helical_dom_sf"/>
</dbReference>
<organism evidence="3 4">
    <name type="scientific">Cephalotrichum gorgonifer</name>
    <dbReference type="NCBI Taxonomy" id="2041049"/>
    <lineage>
        <taxon>Eukaryota</taxon>
        <taxon>Fungi</taxon>
        <taxon>Dikarya</taxon>
        <taxon>Ascomycota</taxon>
        <taxon>Pezizomycotina</taxon>
        <taxon>Sordariomycetes</taxon>
        <taxon>Hypocreomycetidae</taxon>
        <taxon>Microascales</taxon>
        <taxon>Microascaceae</taxon>
        <taxon>Cephalotrichum</taxon>
    </lineage>
</organism>
<dbReference type="CDD" id="cd24145">
    <property type="entry name" value="Mgr3-like"/>
    <property type="match status" value="1"/>
</dbReference>
<dbReference type="EMBL" id="ONZQ02000001">
    <property type="protein sequence ID" value="SPN97291.1"/>
    <property type="molecule type" value="Genomic_DNA"/>
</dbReference>
<name>A0AAE8MQY5_9PEZI</name>
<evidence type="ECO:0000256" key="2">
    <source>
        <dbReference type="SAM" id="Phobius"/>
    </source>
</evidence>
<dbReference type="Gene3D" id="1.25.40.10">
    <property type="entry name" value="Tetratricopeptide repeat domain"/>
    <property type="match status" value="1"/>
</dbReference>
<gene>
    <name evidence="3" type="ORF">DNG_00805</name>
</gene>
<dbReference type="Proteomes" id="UP001187682">
    <property type="component" value="Unassembled WGS sequence"/>
</dbReference>
<feature type="transmembrane region" description="Helical" evidence="2">
    <location>
        <begin position="115"/>
        <end position="141"/>
    </location>
</feature>
<keyword evidence="4" id="KW-1185">Reference proteome</keyword>
<feature type="region of interest" description="Disordered" evidence="1">
    <location>
        <begin position="244"/>
        <end position="271"/>
    </location>
</feature>
<evidence type="ECO:0000256" key="1">
    <source>
        <dbReference type="SAM" id="MobiDB-lite"/>
    </source>
</evidence>
<dbReference type="InterPro" id="IPR040201">
    <property type="entry name" value="Mrg3-like"/>
</dbReference>
<dbReference type="GO" id="GO:0006515">
    <property type="term" value="P:protein quality control for misfolded or incompletely synthesized proteins"/>
    <property type="evidence" value="ECO:0007669"/>
    <property type="project" value="TreeGrafter"/>
</dbReference>
<dbReference type="GO" id="GO:0051787">
    <property type="term" value="F:misfolded protein binding"/>
    <property type="evidence" value="ECO:0007669"/>
    <property type="project" value="TreeGrafter"/>
</dbReference>
<keyword evidence="2" id="KW-0812">Transmembrane</keyword>
<dbReference type="SUPFAM" id="SSF48452">
    <property type="entry name" value="TPR-like"/>
    <property type="match status" value="1"/>
</dbReference>
<keyword evidence="2" id="KW-1133">Transmembrane helix</keyword>